<organism evidence="1 2">
    <name type="scientific">Vigna unguiculata</name>
    <name type="common">Cowpea</name>
    <dbReference type="NCBI Taxonomy" id="3917"/>
    <lineage>
        <taxon>Eukaryota</taxon>
        <taxon>Viridiplantae</taxon>
        <taxon>Streptophyta</taxon>
        <taxon>Embryophyta</taxon>
        <taxon>Tracheophyta</taxon>
        <taxon>Spermatophyta</taxon>
        <taxon>Magnoliopsida</taxon>
        <taxon>eudicotyledons</taxon>
        <taxon>Gunneridae</taxon>
        <taxon>Pentapetalae</taxon>
        <taxon>rosids</taxon>
        <taxon>fabids</taxon>
        <taxon>Fabales</taxon>
        <taxon>Fabaceae</taxon>
        <taxon>Papilionoideae</taxon>
        <taxon>50 kb inversion clade</taxon>
        <taxon>NPAAA clade</taxon>
        <taxon>indigoferoid/millettioid clade</taxon>
        <taxon>Phaseoleae</taxon>
        <taxon>Vigna</taxon>
    </lineage>
</organism>
<protein>
    <submittedName>
        <fullName evidence="1">Uncharacterized protein</fullName>
    </submittedName>
</protein>
<sequence>MVGGILMETVREVREDPPEKLAESNWLAKGGYGWVAADVRVSGGILSLERVSAIDHVCHGQERATEKFFYMYMCHFSQLHVRLPLDDFTMGVLRALNPSPYAFLYFYDTRPRQPTTWLSLISRPSISRLVAFSKSFKHFKDGYFEVMVKEEGKSHFLNAHGRHMAQSWKKNLAHFQTLRKEMAAKAKEAGKTDVPNLEESLVEVHVHGGTKRKAELPPRPGKGKDVKKVRAALLGSGPVSGAGSASGVKGPESGLIELPKIFVKKDFAINLPYTIINSIDGMEADHIVRTMVEFGSKALILSGRVGYKMSPKSGNS</sequence>
<proteinExistence type="predicted"/>
<evidence type="ECO:0000313" key="1">
    <source>
        <dbReference type="EMBL" id="QCD78572.1"/>
    </source>
</evidence>
<reference evidence="1 2" key="1">
    <citation type="submission" date="2019-04" db="EMBL/GenBank/DDBJ databases">
        <title>An improved genome assembly and genetic linkage map for asparagus bean, Vigna unguiculata ssp. sesquipedialis.</title>
        <authorList>
            <person name="Xia Q."/>
            <person name="Zhang R."/>
            <person name="Dong Y."/>
        </authorList>
    </citation>
    <scope>NUCLEOTIDE SEQUENCE [LARGE SCALE GENOMIC DNA]</scope>
    <source>
        <tissue evidence="1">Leaf</tissue>
    </source>
</reference>
<dbReference type="EMBL" id="CP039345">
    <property type="protein sequence ID" value="QCD78572.1"/>
    <property type="molecule type" value="Genomic_DNA"/>
</dbReference>
<evidence type="ECO:0000313" key="2">
    <source>
        <dbReference type="Proteomes" id="UP000501690"/>
    </source>
</evidence>
<dbReference type="AlphaFoldDB" id="A0A4D6KM49"/>
<gene>
    <name evidence="1" type="ORF">DEO72_LG1g2208</name>
</gene>
<dbReference type="Proteomes" id="UP000501690">
    <property type="component" value="Linkage Group LG1"/>
</dbReference>
<accession>A0A4D6KM49</accession>
<name>A0A4D6KM49_VIGUN</name>
<keyword evidence="2" id="KW-1185">Reference proteome</keyword>